<evidence type="ECO:0000259" key="2">
    <source>
        <dbReference type="Pfam" id="PF10099"/>
    </source>
</evidence>
<dbReference type="AlphaFoldDB" id="A0A2G1VU75"/>
<reference evidence="3 4" key="1">
    <citation type="submission" date="2017-08" db="EMBL/GenBank/DDBJ databases">
        <title>The whole genome shortgun sequences of strain Leeuwenhoekiella nanhaiensis G18 from the South China Sea.</title>
        <authorList>
            <person name="Liu Q."/>
        </authorList>
    </citation>
    <scope>NUCLEOTIDE SEQUENCE [LARGE SCALE GENOMIC DNA]</scope>
    <source>
        <strain evidence="3 4">G18</strain>
    </source>
</reference>
<dbReference type="GO" id="GO:0005886">
    <property type="term" value="C:plasma membrane"/>
    <property type="evidence" value="ECO:0007669"/>
    <property type="project" value="InterPro"/>
</dbReference>
<dbReference type="EMBL" id="NQXA01000002">
    <property type="protein sequence ID" value="PHQ30337.1"/>
    <property type="molecule type" value="Genomic_DNA"/>
</dbReference>
<dbReference type="InterPro" id="IPR018764">
    <property type="entry name" value="RskA_C"/>
</dbReference>
<dbReference type="PROSITE" id="PS51257">
    <property type="entry name" value="PROKAR_LIPOPROTEIN"/>
    <property type="match status" value="1"/>
</dbReference>
<name>A0A2G1VU75_9FLAO</name>
<evidence type="ECO:0000313" key="4">
    <source>
        <dbReference type="Proteomes" id="UP000229433"/>
    </source>
</evidence>
<sequence length="298" mass="31991">MKKLNLIALLAAGLLAACSGSDDTIDRTTVTLESVTRLEQLPADAEYQVWLVSGGENISLGRFRSLRANQQFSALTGQVDNASGIKISIEAGNDPSPEISNTVILSGTFNGNSADLSIDGSLGSFSNASGVFTLWTPTDDNVNNNQNGVWFLRPNSGNPQAGLNLPTLPEGWRYEGWVETRNASNQTVLLSTGKFRAPTGKDSSPAFSGTDNEAPLFPGEDFVNMTILSVEGFGFNNPPDLRSKKIFISVEPFPDFDDRNPFVVQPLVNPAAGNGLYPETQGMDLNTLSFPRAVVSRQ</sequence>
<accession>A0A2G1VU75</accession>
<evidence type="ECO:0000256" key="1">
    <source>
        <dbReference type="SAM" id="SignalP"/>
    </source>
</evidence>
<keyword evidence="4" id="KW-1185">Reference proteome</keyword>
<comment type="caution">
    <text evidence="3">The sequence shown here is derived from an EMBL/GenBank/DDBJ whole genome shotgun (WGS) entry which is preliminary data.</text>
</comment>
<dbReference type="OrthoDB" id="1115036at2"/>
<dbReference type="Pfam" id="PF10099">
    <property type="entry name" value="RskA_C"/>
    <property type="match status" value="1"/>
</dbReference>
<dbReference type="Proteomes" id="UP000229433">
    <property type="component" value="Unassembled WGS sequence"/>
</dbReference>
<feature type="domain" description="Anti-sigma K factor RskA C-terminal" evidence="2">
    <location>
        <begin position="34"/>
        <end position="97"/>
    </location>
</feature>
<feature type="signal peptide" evidence="1">
    <location>
        <begin position="1"/>
        <end position="21"/>
    </location>
</feature>
<organism evidence="3 4">
    <name type="scientific">Leeuwenhoekiella nanhaiensis</name>
    <dbReference type="NCBI Taxonomy" id="1655491"/>
    <lineage>
        <taxon>Bacteria</taxon>
        <taxon>Pseudomonadati</taxon>
        <taxon>Bacteroidota</taxon>
        <taxon>Flavobacteriia</taxon>
        <taxon>Flavobacteriales</taxon>
        <taxon>Flavobacteriaceae</taxon>
        <taxon>Leeuwenhoekiella</taxon>
    </lineage>
</organism>
<gene>
    <name evidence="3" type="ORF">CJ305_05065</name>
</gene>
<dbReference type="RefSeq" id="WP_099645170.1">
    <property type="nucleotide sequence ID" value="NZ_KZ319288.1"/>
</dbReference>
<proteinExistence type="predicted"/>
<keyword evidence="1" id="KW-0732">Signal</keyword>
<protein>
    <recommendedName>
        <fullName evidence="2">Anti-sigma K factor RskA C-terminal domain-containing protein</fullName>
    </recommendedName>
</protein>
<feature type="chain" id="PRO_5013746733" description="Anti-sigma K factor RskA C-terminal domain-containing protein" evidence="1">
    <location>
        <begin position="22"/>
        <end position="298"/>
    </location>
</feature>
<evidence type="ECO:0000313" key="3">
    <source>
        <dbReference type="EMBL" id="PHQ30337.1"/>
    </source>
</evidence>